<dbReference type="EMBL" id="BJUA01000004">
    <property type="protein sequence ID" value="GEK17389.1"/>
    <property type="molecule type" value="Genomic_DNA"/>
</dbReference>
<evidence type="ECO:0000313" key="4">
    <source>
        <dbReference type="Proteomes" id="UP000321386"/>
    </source>
</evidence>
<dbReference type="SUPFAM" id="SSF54593">
    <property type="entry name" value="Glyoxalase/Bleomycin resistance protein/Dihydroxybiphenyl dioxygenase"/>
    <property type="match status" value="1"/>
</dbReference>
<dbReference type="CDD" id="cd06588">
    <property type="entry name" value="PhnB_like"/>
    <property type="match status" value="1"/>
</dbReference>
<gene>
    <name evidence="3" type="ORF">CPE01_11220</name>
</gene>
<dbReference type="InterPro" id="IPR028973">
    <property type="entry name" value="PhnB-like"/>
</dbReference>
<keyword evidence="4" id="KW-1185">Reference proteome</keyword>
<dbReference type="Gene3D" id="3.10.180.10">
    <property type="entry name" value="2,3-Dihydroxybiphenyl 1,2-Dioxygenase, domain 1"/>
    <property type="match status" value="1"/>
</dbReference>
<organism evidence="3 4">
    <name type="scientific">Cellulomonas persica</name>
    <dbReference type="NCBI Taxonomy" id="76861"/>
    <lineage>
        <taxon>Bacteria</taxon>
        <taxon>Bacillati</taxon>
        <taxon>Actinomycetota</taxon>
        <taxon>Actinomycetes</taxon>
        <taxon>Micrococcales</taxon>
        <taxon>Cellulomonadaceae</taxon>
        <taxon>Cellulomonas</taxon>
    </lineage>
</organism>
<dbReference type="OrthoDB" id="9795306at2"/>
<dbReference type="InterPro" id="IPR029068">
    <property type="entry name" value="Glyas_Bleomycin-R_OHBP_Dase"/>
</dbReference>
<proteinExistence type="predicted"/>
<evidence type="ECO:0000313" key="3">
    <source>
        <dbReference type="EMBL" id="GEK17389.1"/>
    </source>
</evidence>
<dbReference type="PANTHER" id="PTHR33990:SF1">
    <property type="entry name" value="PROTEIN YJDN"/>
    <property type="match status" value="1"/>
</dbReference>
<sequence length="137" mass="14657">MAVVLNPYLGFAGRAREALEFYHAIFGGDLHLMTWGEGGLADDPARVDLIQHGQISAPDLTLMAADSGSPEQEQSGSSISVSLSGDDETRLRAYWDGLAEGATITEPLTQAPWGDTFGMLTDRFGTAWMVNISPARA</sequence>
<dbReference type="PANTHER" id="PTHR33990">
    <property type="entry name" value="PROTEIN YJDN-RELATED"/>
    <property type="match status" value="1"/>
</dbReference>
<dbReference type="Proteomes" id="UP000321386">
    <property type="component" value="Unassembled WGS sequence"/>
</dbReference>
<feature type="compositionally biased region" description="Low complexity" evidence="1">
    <location>
        <begin position="67"/>
        <end position="84"/>
    </location>
</feature>
<evidence type="ECO:0000256" key="1">
    <source>
        <dbReference type="SAM" id="MobiDB-lite"/>
    </source>
</evidence>
<feature type="domain" description="PhnB-like" evidence="2">
    <location>
        <begin position="7"/>
        <end position="130"/>
    </location>
</feature>
<dbReference type="Pfam" id="PF06983">
    <property type="entry name" value="3-dmu-9_3-mt"/>
    <property type="match status" value="1"/>
</dbReference>
<comment type="caution">
    <text evidence="3">The sequence shown here is derived from an EMBL/GenBank/DDBJ whole genome shotgun (WGS) entry which is preliminary data.</text>
</comment>
<reference evidence="3 4" key="1">
    <citation type="submission" date="2019-07" db="EMBL/GenBank/DDBJ databases">
        <title>Whole genome shotgun sequence of Cellulomonas persica NBRC 101101.</title>
        <authorList>
            <person name="Hosoyama A."/>
            <person name="Uohara A."/>
            <person name="Ohji S."/>
            <person name="Ichikawa N."/>
        </authorList>
    </citation>
    <scope>NUCLEOTIDE SEQUENCE [LARGE SCALE GENOMIC DNA]</scope>
    <source>
        <strain evidence="3 4">NBRC 101101</strain>
    </source>
</reference>
<evidence type="ECO:0000259" key="2">
    <source>
        <dbReference type="Pfam" id="PF06983"/>
    </source>
</evidence>
<name>A0A510US23_9CELL</name>
<feature type="region of interest" description="Disordered" evidence="1">
    <location>
        <begin position="64"/>
        <end position="84"/>
    </location>
</feature>
<accession>A0A510US23</accession>
<dbReference type="AlphaFoldDB" id="A0A510US23"/>
<protein>
    <submittedName>
        <fullName evidence="3">VOC family protein</fullName>
    </submittedName>
</protein>